<dbReference type="GeneID" id="70244599"/>
<gene>
    <name evidence="1" type="ORF">BGW36DRAFT_361851</name>
</gene>
<sequence>MATHLDLNIDALKYPDPGEEKKSGSKLLSRVIPFKSSHSKTSTSDPSIPREYLLSDYKIFLILRDFLQPGSTIKPDDAVSSALEVFPVGYSDLRSLNTVCLELAEQIPYDHPSQLKLASFLWLVGRRSKRVAKLQSKEKPIATENFYQHLSEDISDNLADPGDDDTEPVRYINFQSFLAHLMGLGLFHADTHDAERAMRLAFEQDHADESIVIHDAWILGAAQWILWYGQELFKLLLWKENGEEAFEKDKTGSTILKKWDSWKGKFEEATGESGGHGDECRKVAKRAVEIMAVLERVMPC</sequence>
<dbReference type="AlphaFoldDB" id="A0AAD4PY88"/>
<accession>A0AAD4PY88</accession>
<evidence type="ECO:0000313" key="2">
    <source>
        <dbReference type="Proteomes" id="UP001201262"/>
    </source>
</evidence>
<dbReference type="PANTHER" id="PTHR38797">
    <property type="entry name" value="NUCLEAR PORE COMPLEX PROTEIN NUP85-RELATED"/>
    <property type="match status" value="1"/>
</dbReference>
<evidence type="ECO:0000313" key="1">
    <source>
        <dbReference type="EMBL" id="KAH8694029.1"/>
    </source>
</evidence>
<reference evidence="1" key="1">
    <citation type="submission" date="2021-12" db="EMBL/GenBank/DDBJ databases">
        <title>Convergent genome expansion in fungi linked to evolution of root-endophyte symbiosis.</title>
        <authorList>
            <consortium name="DOE Joint Genome Institute"/>
            <person name="Ke Y.-H."/>
            <person name="Bonito G."/>
            <person name="Liao H.-L."/>
            <person name="Looney B."/>
            <person name="Rojas-Flechas A."/>
            <person name="Nash J."/>
            <person name="Hameed K."/>
            <person name="Schadt C."/>
            <person name="Martin F."/>
            <person name="Crous P.W."/>
            <person name="Miettinen O."/>
            <person name="Magnuson J.K."/>
            <person name="Labbe J."/>
            <person name="Jacobson D."/>
            <person name="Doktycz M.J."/>
            <person name="Veneault-Fourrey C."/>
            <person name="Kuo A."/>
            <person name="Mondo S."/>
            <person name="Calhoun S."/>
            <person name="Riley R."/>
            <person name="Ohm R."/>
            <person name="LaButti K."/>
            <person name="Andreopoulos B."/>
            <person name="Pangilinan J."/>
            <person name="Nolan M."/>
            <person name="Tritt A."/>
            <person name="Clum A."/>
            <person name="Lipzen A."/>
            <person name="Daum C."/>
            <person name="Barry K."/>
            <person name="Grigoriev I.V."/>
            <person name="Vilgalys R."/>
        </authorList>
    </citation>
    <scope>NUCLEOTIDE SEQUENCE</scope>
    <source>
        <strain evidence="1">PMI_201</strain>
    </source>
</reference>
<name>A0AAD4PY88_9EURO</name>
<protein>
    <submittedName>
        <fullName evidence="1">Uncharacterized protein</fullName>
    </submittedName>
</protein>
<comment type="caution">
    <text evidence="1">The sequence shown here is derived from an EMBL/GenBank/DDBJ whole genome shotgun (WGS) entry which is preliminary data.</text>
</comment>
<organism evidence="1 2">
    <name type="scientific">Talaromyces proteolyticus</name>
    <dbReference type="NCBI Taxonomy" id="1131652"/>
    <lineage>
        <taxon>Eukaryota</taxon>
        <taxon>Fungi</taxon>
        <taxon>Dikarya</taxon>
        <taxon>Ascomycota</taxon>
        <taxon>Pezizomycotina</taxon>
        <taxon>Eurotiomycetes</taxon>
        <taxon>Eurotiomycetidae</taxon>
        <taxon>Eurotiales</taxon>
        <taxon>Trichocomaceae</taxon>
        <taxon>Talaromyces</taxon>
        <taxon>Talaromyces sect. Bacilispori</taxon>
    </lineage>
</organism>
<dbReference type="InterPro" id="IPR022085">
    <property type="entry name" value="OpdG"/>
</dbReference>
<proteinExistence type="predicted"/>
<dbReference type="RefSeq" id="XP_046069699.1">
    <property type="nucleotide sequence ID" value="XM_046214312.1"/>
</dbReference>
<dbReference type="EMBL" id="JAJTJA010000009">
    <property type="protein sequence ID" value="KAH8694029.1"/>
    <property type="molecule type" value="Genomic_DNA"/>
</dbReference>
<dbReference type="PANTHER" id="PTHR38797:SF4">
    <property type="entry name" value="NUCLEAR PORE COMPLEX PROTEIN NUP85"/>
    <property type="match status" value="1"/>
</dbReference>
<dbReference type="Pfam" id="PF12311">
    <property type="entry name" value="DUF3632"/>
    <property type="match status" value="1"/>
</dbReference>
<keyword evidence="2" id="KW-1185">Reference proteome</keyword>
<dbReference type="InterPro" id="IPR053204">
    <property type="entry name" value="Oxopyrrolidines_Biosynth-assoc"/>
</dbReference>
<dbReference type="Proteomes" id="UP001201262">
    <property type="component" value="Unassembled WGS sequence"/>
</dbReference>